<organism evidence="1 2">
    <name type="scientific">Pandoravirus celtis</name>
    <dbReference type="NCBI Taxonomy" id="2568002"/>
    <lineage>
        <taxon>Viruses</taxon>
        <taxon>Pandoravirus</taxon>
    </lineage>
</organism>
<accession>A0A4D6EIX6</accession>
<sequence length="613" mass="67273">METAPEDILPPELWTLVLVGDNDGDIDEYGGVEPKWRFAVRAVCCLWREIIDRATPSFYGGPPCTRACMWKPARQILWSRGRLVCASTFVQWAKMRRDSMAWDTIAIDHLVAWINKTTAVPDHAIEVVLAASGVPALVERALAFIRADTPKWADTRASGDGAAAVDGPSAVPCDTPWPRMSYQEIVAHHPFVVAAAVVRSGCHDAIARVADAMPRALMNQAAIGAAAANDDPVALEMLLSIGRAAHGDAVQAMEQASGPRIVAWCLEAAKEPRGRAWATNLGSWVDSDCNQLELVTQCIERTSATRLDAYSVSDAVSAILGVYDAHGITDSISSHAAIDLICMRRSIGGARWILRRAECSDNPQEQSHTLMRLAEGACRLDDNGDRMRCSDDSDALLSWLCDGPPKYNPLRKGDFSQLDSLFLAACVGGRADPRCFAWLCERWPDEVARMHPPWVASMMRVACDSADNSHDIGTIERLVAALDTVVARAAPSSALIDAVDVWSLLFERLERVAATADPDAYTAATDLIQYAWSRCKDDGDAHVTQRLAAERALVLFTTDVDACRPWRCAWADAVAWRRWCRVRPMRITRPVDLYPETTAFLGRLAEHGLLTQE</sequence>
<protein>
    <recommendedName>
        <fullName evidence="3">F-box incomplete domain containing protein</fullName>
    </recommendedName>
</protein>
<proteinExistence type="predicted"/>
<reference evidence="1" key="1">
    <citation type="journal article" date="2019" name="Front. Microbiol.">
        <title>Pandoravirus Celtis Illustrates the Microevolution Processes at Work in the Giant Pandoraviridae Genomes.</title>
        <authorList>
            <person name="Legendre M."/>
            <person name="Alempic J.M."/>
            <person name="Philippe N."/>
            <person name="Lartigue A."/>
            <person name="Jeudy S."/>
            <person name="Poirot O."/>
            <person name="Ta N.T."/>
            <person name="Nin S."/>
            <person name="Coute Y."/>
            <person name="Abergel C."/>
            <person name="Claverie J.M."/>
        </authorList>
    </citation>
    <scope>NUCLEOTIDE SEQUENCE</scope>
</reference>
<dbReference type="Proteomes" id="UP001237152">
    <property type="component" value="Segment"/>
</dbReference>
<evidence type="ECO:0008006" key="3">
    <source>
        <dbReference type="Google" id="ProtNLM"/>
    </source>
</evidence>
<name>A0A4D6EIX6_9VIRU</name>
<evidence type="ECO:0000313" key="1">
    <source>
        <dbReference type="EMBL" id="QBZ81382.1"/>
    </source>
</evidence>
<evidence type="ECO:0000313" key="2">
    <source>
        <dbReference type="Proteomes" id="UP001237152"/>
    </source>
</evidence>
<dbReference type="EMBL" id="MK174290">
    <property type="protein sequence ID" value="QBZ81382.1"/>
    <property type="molecule type" value="Genomic_DNA"/>
</dbReference>
<gene>
    <name evidence="1" type="ORF">pclt_cds_795</name>
</gene>